<name>A0A6H2GYP4_9BACL</name>
<dbReference type="SUPFAM" id="SSF88874">
    <property type="entry name" value="Receptor-binding domain of short tail fibre protein gp12"/>
    <property type="match status" value="1"/>
</dbReference>
<protein>
    <submittedName>
        <fullName evidence="2">Phage tail protein</fullName>
    </submittedName>
</protein>
<dbReference type="KEGG" id="palr:HGI30_13700"/>
<dbReference type="InterPro" id="IPR037053">
    <property type="entry name" value="Phage_tail_collar_dom_sf"/>
</dbReference>
<accession>A0A6H2GYP4</accession>
<organism evidence="2 3">
    <name type="scientific">Paenibacillus albicereus</name>
    <dbReference type="NCBI Taxonomy" id="2726185"/>
    <lineage>
        <taxon>Bacteria</taxon>
        <taxon>Bacillati</taxon>
        <taxon>Bacillota</taxon>
        <taxon>Bacilli</taxon>
        <taxon>Bacillales</taxon>
        <taxon>Paenibacillaceae</taxon>
        <taxon>Paenibacillus</taxon>
    </lineage>
</organism>
<reference evidence="2 3" key="1">
    <citation type="submission" date="2020-04" db="EMBL/GenBank/DDBJ databases">
        <title>Novel Paenibacillus strain UniB2 isolated from commercial digestive syrup.</title>
        <authorList>
            <person name="Thorat V."/>
            <person name="Kirdat K."/>
            <person name="Tiwarekar B."/>
            <person name="Yadav A."/>
        </authorList>
    </citation>
    <scope>NUCLEOTIDE SEQUENCE [LARGE SCALE GENOMIC DNA]</scope>
    <source>
        <strain evidence="2 3">UniB2</strain>
    </source>
</reference>
<dbReference type="Gene3D" id="3.90.1340.10">
    <property type="entry name" value="Phage tail collar domain"/>
    <property type="match status" value="1"/>
</dbReference>
<sequence>MSDQYVGEIRIFAGHYAPQGWAFCDGQALSIAGNELLFALIGTTYGGDGVQTFSLPDLRGRLPVHAGRSAAGTSYVLGQMAGAESVTLTAAQLPAHTHTVQANGSASDGDDPAGAFWGASDALKPYGAGAPTAFMAAGAVSAVGGGQAHGNMMPYLAFNFIIALQGQYPPQD</sequence>
<proteinExistence type="predicted"/>
<dbReference type="EMBL" id="CP051428">
    <property type="protein sequence ID" value="QJC52512.1"/>
    <property type="molecule type" value="Genomic_DNA"/>
</dbReference>
<gene>
    <name evidence="2" type="ORF">HGI30_13700</name>
</gene>
<dbReference type="InterPro" id="IPR011083">
    <property type="entry name" value="Phage_tail_collar_dom"/>
</dbReference>
<evidence type="ECO:0000313" key="2">
    <source>
        <dbReference type="EMBL" id="QJC52512.1"/>
    </source>
</evidence>
<feature type="domain" description="Phage tail collar" evidence="1">
    <location>
        <begin position="7"/>
        <end position="63"/>
    </location>
</feature>
<evidence type="ECO:0000259" key="1">
    <source>
        <dbReference type="Pfam" id="PF07484"/>
    </source>
</evidence>
<keyword evidence="3" id="KW-1185">Reference proteome</keyword>
<dbReference type="AlphaFoldDB" id="A0A6H2GYP4"/>
<evidence type="ECO:0000313" key="3">
    <source>
        <dbReference type="Proteomes" id="UP000502136"/>
    </source>
</evidence>
<dbReference type="RefSeq" id="WP_168908068.1">
    <property type="nucleotide sequence ID" value="NZ_CP051428.1"/>
</dbReference>
<dbReference type="Proteomes" id="UP000502136">
    <property type="component" value="Chromosome"/>
</dbReference>
<dbReference type="Pfam" id="PF07484">
    <property type="entry name" value="Collar"/>
    <property type="match status" value="1"/>
</dbReference>